<comment type="similarity">
    <text evidence="4">Belongs to the flavoredoxin family.</text>
</comment>
<dbReference type="SMART" id="SM00903">
    <property type="entry name" value="Flavin_Reduct"/>
    <property type="match status" value="1"/>
</dbReference>
<accession>A0ABP7P0E5</accession>
<evidence type="ECO:0000256" key="1">
    <source>
        <dbReference type="ARBA" id="ARBA00001917"/>
    </source>
</evidence>
<evidence type="ECO:0000313" key="6">
    <source>
        <dbReference type="EMBL" id="GAA3957628.1"/>
    </source>
</evidence>
<dbReference type="InterPro" id="IPR002563">
    <property type="entry name" value="Flavin_Rdtase-like_dom"/>
</dbReference>
<dbReference type="SUPFAM" id="SSF50475">
    <property type="entry name" value="FMN-binding split barrel"/>
    <property type="match status" value="1"/>
</dbReference>
<keyword evidence="2" id="KW-0285">Flavoprotein</keyword>
<evidence type="ECO:0000313" key="7">
    <source>
        <dbReference type="Proteomes" id="UP001501337"/>
    </source>
</evidence>
<evidence type="ECO:0000256" key="4">
    <source>
        <dbReference type="ARBA" id="ARBA00038054"/>
    </source>
</evidence>
<dbReference type="RefSeq" id="WP_344804935.1">
    <property type="nucleotide sequence ID" value="NZ_BAABBO010000007.1"/>
</dbReference>
<gene>
    <name evidence="6" type="ORF">GCM10022278_15180</name>
</gene>
<dbReference type="PANTHER" id="PTHR33798:SF5">
    <property type="entry name" value="FLAVIN REDUCTASE LIKE DOMAIN-CONTAINING PROTEIN"/>
    <property type="match status" value="1"/>
</dbReference>
<dbReference type="EMBL" id="BAABBO010000007">
    <property type="protein sequence ID" value="GAA3957628.1"/>
    <property type="molecule type" value="Genomic_DNA"/>
</dbReference>
<dbReference type="Proteomes" id="UP001501337">
    <property type="component" value="Unassembled WGS sequence"/>
</dbReference>
<proteinExistence type="inferred from homology"/>
<dbReference type="InterPro" id="IPR012349">
    <property type="entry name" value="Split_barrel_FMN-bd"/>
</dbReference>
<evidence type="ECO:0000256" key="3">
    <source>
        <dbReference type="ARBA" id="ARBA00022643"/>
    </source>
</evidence>
<reference evidence="7" key="1">
    <citation type="journal article" date="2019" name="Int. J. Syst. Evol. Microbiol.">
        <title>The Global Catalogue of Microorganisms (GCM) 10K type strain sequencing project: providing services to taxonomists for standard genome sequencing and annotation.</title>
        <authorList>
            <consortium name="The Broad Institute Genomics Platform"/>
            <consortium name="The Broad Institute Genome Sequencing Center for Infectious Disease"/>
            <person name="Wu L."/>
            <person name="Ma J."/>
        </authorList>
    </citation>
    <scope>NUCLEOTIDE SEQUENCE [LARGE SCALE GENOMIC DNA]</scope>
    <source>
        <strain evidence="7">JCM 17555</strain>
    </source>
</reference>
<evidence type="ECO:0000259" key="5">
    <source>
        <dbReference type="SMART" id="SM00903"/>
    </source>
</evidence>
<name>A0ABP7P0E5_9GAMM</name>
<keyword evidence="3" id="KW-0288">FMN</keyword>
<organism evidence="6 7">
    <name type="scientific">Allohahella marinimesophila</name>
    <dbReference type="NCBI Taxonomy" id="1054972"/>
    <lineage>
        <taxon>Bacteria</taxon>
        <taxon>Pseudomonadati</taxon>
        <taxon>Pseudomonadota</taxon>
        <taxon>Gammaproteobacteria</taxon>
        <taxon>Oceanospirillales</taxon>
        <taxon>Hahellaceae</taxon>
        <taxon>Allohahella</taxon>
    </lineage>
</organism>
<feature type="domain" description="Flavin reductase like" evidence="5">
    <location>
        <begin position="19"/>
        <end position="176"/>
    </location>
</feature>
<protein>
    <submittedName>
        <fullName evidence="6">Flavin reductase family protein</fullName>
    </submittedName>
</protein>
<comment type="cofactor">
    <cofactor evidence="1">
        <name>FMN</name>
        <dbReference type="ChEBI" id="CHEBI:58210"/>
    </cofactor>
</comment>
<dbReference type="Gene3D" id="2.30.110.10">
    <property type="entry name" value="Electron Transport, Fmn-binding Protein, Chain A"/>
    <property type="match status" value="1"/>
</dbReference>
<dbReference type="Pfam" id="PF01613">
    <property type="entry name" value="Flavin_Reduct"/>
    <property type="match status" value="1"/>
</dbReference>
<dbReference type="PANTHER" id="PTHR33798">
    <property type="entry name" value="FLAVOPROTEIN OXYGENASE"/>
    <property type="match status" value="1"/>
</dbReference>
<comment type="caution">
    <text evidence="6">The sequence shown here is derived from an EMBL/GenBank/DDBJ whole genome shotgun (WGS) entry which is preliminary data.</text>
</comment>
<evidence type="ECO:0000256" key="2">
    <source>
        <dbReference type="ARBA" id="ARBA00022630"/>
    </source>
</evidence>
<keyword evidence="7" id="KW-1185">Reference proteome</keyword>
<sequence length="207" mass="22653">MIVDFSDLSSARVYQWMTQSVIPRPIAWVLSVNAKDAQDPFNLAPFSYFTAVSSAPPTVIFSAGRKSEEAFKDSYVNVSERRSCVINIASVAQMAAVTETSRTLPYGESELGRAGLELTDFDGFHLPRVKGSPIAFACEYLQTIEVGTSPQMLVLCEVKRMFVDDAVMTEDAKGRPLIDALKADPLCRLGGGQYASLAEVFTLPRPE</sequence>